<feature type="domain" description="UbiC transcription regulator-associated" evidence="2">
    <location>
        <begin position="296"/>
        <end position="435"/>
    </location>
</feature>
<dbReference type="Pfam" id="PF07702">
    <property type="entry name" value="UTRA"/>
    <property type="match status" value="1"/>
</dbReference>
<dbReference type="PANTHER" id="PTHR44846:SF17">
    <property type="entry name" value="GNTR-FAMILY TRANSCRIPTIONAL REGULATOR"/>
    <property type="match status" value="1"/>
</dbReference>
<dbReference type="InterPro" id="IPR011663">
    <property type="entry name" value="UTRA"/>
</dbReference>
<reference evidence="3 4" key="1">
    <citation type="submission" date="2022-08" db="EMBL/GenBank/DDBJ databases">
        <authorList>
            <person name="Somphong A."/>
            <person name="Phongsopitanun W."/>
        </authorList>
    </citation>
    <scope>NUCLEOTIDE SEQUENCE [LARGE SCALE GENOMIC DNA]</scope>
    <source>
        <strain evidence="3 4">LP11</strain>
    </source>
</reference>
<keyword evidence="4" id="KW-1185">Reference proteome</keyword>
<gene>
    <name evidence="3" type="ORF">NX794_33210</name>
</gene>
<dbReference type="PANTHER" id="PTHR44846">
    <property type="entry name" value="MANNOSYL-D-GLYCERATE TRANSPORT/METABOLISM SYSTEM REPRESSOR MNGR-RELATED"/>
    <property type="match status" value="1"/>
</dbReference>
<evidence type="ECO:0000313" key="4">
    <source>
        <dbReference type="Proteomes" id="UP001205612"/>
    </source>
</evidence>
<comment type="caution">
    <text evidence="3">The sequence shown here is derived from an EMBL/GenBank/DDBJ whole genome shotgun (WGS) entry which is preliminary data.</text>
</comment>
<sequence length="443" mass="47102">MASTQGVGTANEDIVHVSPTGVVVLDGLSAPKDLPMGCIHGTPWFVRQLGTTLINLIGDDEVSLREALRVAITEVNDLHRDSCDLDQEAVPASTVVMVRERGDALDYLVLSDNVLVLDLGADGIRTVVDKRVEEVAADEMRAALQGPTGTPEHAARVSQLVTVQRRLRNKPGGYWVAATDPAAADEAITGSVDLARVQQAALLTDGASRLVDSFGALTWHDLLTLLRTEGPAALIARTREAELEDPVGERWPRFKRSDDATAAYVKLGQPVSLSSAAQRLERGKSTGSSWGAGERSDGHAAGLTEAPPEVAAALGIEAGAEVIRRTRVYRDRHGIVAHSTSWIPREFALVAPDLLRGERLQGGTSLDVIARATGRQAVERDDETGARVATSEDAVLLELVDGGVHAILVLTALFRDRDGQALEYGVDLGAPGRTRVETSGVAL</sequence>
<dbReference type="Gene3D" id="3.40.1410.10">
    <property type="entry name" value="Chorismate lyase-like"/>
    <property type="match status" value="1"/>
</dbReference>
<evidence type="ECO:0000259" key="2">
    <source>
        <dbReference type="SMART" id="SM00866"/>
    </source>
</evidence>
<dbReference type="InterPro" id="IPR028978">
    <property type="entry name" value="Chorismate_lyase_/UTRA_dom_sf"/>
</dbReference>
<protein>
    <submittedName>
        <fullName evidence="3">UTRA domain-containing protein</fullName>
    </submittedName>
</protein>
<dbReference type="SUPFAM" id="SSF64288">
    <property type="entry name" value="Chorismate lyase-like"/>
    <property type="match status" value="1"/>
</dbReference>
<evidence type="ECO:0000256" key="1">
    <source>
        <dbReference type="SAM" id="MobiDB-lite"/>
    </source>
</evidence>
<name>A0ABT2BC60_9ACTN</name>
<evidence type="ECO:0000313" key="3">
    <source>
        <dbReference type="EMBL" id="MCS0606032.1"/>
    </source>
</evidence>
<dbReference type="Proteomes" id="UP001205612">
    <property type="component" value="Unassembled WGS sequence"/>
</dbReference>
<dbReference type="RefSeq" id="WP_258783395.1">
    <property type="nucleotide sequence ID" value="NZ_JANUGP010000042.1"/>
</dbReference>
<dbReference type="InterPro" id="IPR050679">
    <property type="entry name" value="Bact_HTH_transcr_reg"/>
</dbReference>
<accession>A0ABT2BC60</accession>
<dbReference type="SMART" id="SM00866">
    <property type="entry name" value="UTRA"/>
    <property type="match status" value="1"/>
</dbReference>
<proteinExistence type="predicted"/>
<dbReference type="EMBL" id="JANUGP010000042">
    <property type="protein sequence ID" value="MCS0606032.1"/>
    <property type="molecule type" value="Genomic_DNA"/>
</dbReference>
<organism evidence="3 4">
    <name type="scientific">Streptomyces pyxinicus</name>
    <dbReference type="NCBI Taxonomy" id="2970331"/>
    <lineage>
        <taxon>Bacteria</taxon>
        <taxon>Bacillati</taxon>
        <taxon>Actinomycetota</taxon>
        <taxon>Actinomycetes</taxon>
        <taxon>Kitasatosporales</taxon>
        <taxon>Streptomycetaceae</taxon>
        <taxon>Streptomyces</taxon>
    </lineage>
</organism>
<feature type="region of interest" description="Disordered" evidence="1">
    <location>
        <begin position="276"/>
        <end position="302"/>
    </location>
</feature>